<name>W8TQ65_PEPAC</name>
<keyword evidence="1" id="KW-0614">Plasmid</keyword>
<dbReference type="Pfam" id="PF19842">
    <property type="entry name" value="YqeC"/>
    <property type="match status" value="1"/>
</dbReference>
<dbReference type="NCBIfam" id="TIGR03172">
    <property type="entry name" value="selenium cofactor biosynthesis protein YqeC"/>
    <property type="match status" value="1"/>
</dbReference>
<geneLocation type="plasmid" evidence="1 2">
    <name>EAL2_808p</name>
</geneLocation>
<dbReference type="PATRIC" id="fig|1286171.3.peg.2912"/>
<keyword evidence="2" id="KW-1185">Reference proteome</keyword>
<dbReference type="eggNOG" id="COG1192">
    <property type="taxonomic scope" value="Bacteria"/>
</dbReference>
<dbReference type="Proteomes" id="UP000019591">
    <property type="component" value="Plasmid EAL2_808p"/>
</dbReference>
<protein>
    <recommendedName>
        <fullName evidence="3">Selenium-dependent hydroxylase accessory protein YqeC</fullName>
    </recommendedName>
</protein>
<sequence>MHVSCVSFRKIGDIMLITELLEIDANKGELISIVGGGGKTSIMMRLAKELKAAGKRVLITTTTAIYVPGGRSIDRLLLGKSSFKEYIFLSSPTDGITAAAKFSDGVKLKGFEPGLIDSIRDLGIFDFILVEADGSRGAPIKAPGEHEPVIPMATDRVIGVIGLDCMGKKIYSQHVHRSEPFCKITGCAAGDYVSPWMVARLIESEKGLFKGAPKGSKKYVFLNKAEGEHRRNAALETVDLLLGGSCHESDGLCAASLYLNKAFIKWSWER</sequence>
<organism evidence="1 2">
    <name type="scientific">Peptoclostridium acidaminophilum DSM 3953</name>
    <dbReference type="NCBI Taxonomy" id="1286171"/>
    <lineage>
        <taxon>Bacteria</taxon>
        <taxon>Bacillati</taxon>
        <taxon>Bacillota</taxon>
        <taxon>Clostridia</taxon>
        <taxon>Peptostreptococcales</taxon>
        <taxon>Peptoclostridiaceae</taxon>
        <taxon>Peptoclostridium</taxon>
    </lineage>
</organism>
<dbReference type="KEGG" id="eac:EAL2_808p07290"/>
<dbReference type="InterPro" id="IPR017587">
    <property type="entry name" value="YqeC"/>
</dbReference>
<evidence type="ECO:0000313" key="2">
    <source>
        <dbReference type="Proteomes" id="UP000019591"/>
    </source>
</evidence>
<evidence type="ECO:0000313" key="1">
    <source>
        <dbReference type="EMBL" id="AHM58232.1"/>
    </source>
</evidence>
<dbReference type="AlphaFoldDB" id="W8TQ65"/>
<proteinExistence type="predicted"/>
<reference evidence="1 2" key="1">
    <citation type="journal article" date="2014" name="Genome Announc.">
        <title>Complete Genome Sequence of Amino Acid-Utilizing Eubacterium acidaminophilum al-2 (DSM 3953).</title>
        <authorList>
            <person name="Poehlein A."/>
            <person name="Andreesen J.R."/>
            <person name="Daniel R."/>
        </authorList>
    </citation>
    <scope>NUCLEOTIDE SEQUENCE [LARGE SCALE GENOMIC DNA]</scope>
    <source>
        <strain evidence="1 2">DSM 3953</strain>
        <plasmid evidence="2">Plasmid EAL2_808p</plasmid>
    </source>
</reference>
<gene>
    <name evidence="1" type="ORF">EAL2_808p07290</name>
</gene>
<accession>W8TQ65</accession>
<dbReference type="EMBL" id="CP007453">
    <property type="protein sequence ID" value="AHM58232.1"/>
    <property type="molecule type" value="Genomic_DNA"/>
</dbReference>
<dbReference type="HOGENOM" id="CLU_068045_1_0_9"/>
<evidence type="ECO:0008006" key="3">
    <source>
        <dbReference type="Google" id="ProtNLM"/>
    </source>
</evidence>